<evidence type="ECO:0000313" key="1">
    <source>
        <dbReference type="EMBL" id="PKZ91139.1"/>
    </source>
</evidence>
<evidence type="ECO:0000313" key="2">
    <source>
        <dbReference type="Proteomes" id="UP000234740"/>
    </source>
</evidence>
<comment type="caution">
    <text evidence="1">The sequence shown here is derived from an EMBL/GenBank/DDBJ whole genome shotgun (WGS) entry which is preliminary data.</text>
</comment>
<dbReference type="EMBL" id="PKKC01000001">
    <property type="protein sequence ID" value="PKZ91139.1"/>
    <property type="molecule type" value="Genomic_DNA"/>
</dbReference>
<reference evidence="1 2" key="1">
    <citation type="submission" date="2017-12" db="EMBL/GenBank/DDBJ databases">
        <title>Phylogenetic diversity of female urinary microbiome.</title>
        <authorList>
            <person name="Thomas-White K."/>
            <person name="Wolfe A.J."/>
        </authorList>
    </citation>
    <scope>NUCLEOTIDE SEQUENCE [LARGE SCALE GENOMIC DNA]</scope>
    <source>
        <strain evidence="1 2">UMB0099</strain>
    </source>
</reference>
<organism evidence="1 2">
    <name type="scientific">Lactobacillus gasseri</name>
    <dbReference type="NCBI Taxonomy" id="1596"/>
    <lineage>
        <taxon>Bacteria</taxon>
        <taxon>Bacillati</taxon>
        <taxon>Bacillota</taxon>
        <taxon>Bacilli</taxon>
        <taxon>Lactobacillales</taxon>
        <taxon>Lactobacillaceae</taxon>
        <taxon>Lactobacillus</taxon>
    </lineage>
</organism>
<dbReference type="AlphaFoldDB" id="A0AB36X551"/>
<proteinExistence type="predicted"/>
<dbReference type="RefSeq" id="WP_101890549.1">
    <property type="nucleotide sequence ID" value="NZ_PKKC01000001.1"/>
</dbReference>
<accession>A0AB36X551</accession>
<protein>
    <submittedName>
        <fullName evidence="1">Uncharacterized protein</fullName>
    </submittedName>
</protein>
<gene>
    <name evidence="1" type="ORF">CYJ86_01280</name>
</gene>
<name>A0AB36X551_LACGS</name>
<sequence length="92" mass="10964">MNDEFNDTFKKWQYEVKEDIKAWTNRLVDEALKQGNGKKAERWLKSKRPDYPDSYNGKPEEYFTVITKGIYDEAIYKVRDIAMEQEFSNASI</sequence>
<dbReference type="Proteomes" id="UP000234740">
    <property type="component" value="Unassembled WGS sequence"/>
</dbReference>